<sequence length="449" mass="50771">MDSKFVISTQTCTLLKEQLVQFLHDYDIPRDTRVILPKKSETIYDSLLGFVGLYTHYFSLSNLILPIPSFICDVLNYFKAYGGESSVDLLPSFLNLGRAGDWLTLSNRGGVDMPKALIKPITHLENWKGLKTSWKYSPKRHEWTVSLLLLRKVLMSIRKILILRSGYFYCFPPLILSLRLSRKLNVAGKRKFTADGLGEGSHHGARKVPVQASKVAGDASTPLDVDKFPSSRELKDATDCHWVVAHELISALRKAKESCDAIREREIKRDKAYAELEKKCNKGLQDLDKNPLVSDKRSEIEQTLSLLHAKIDGLESKKERLKASGIQLLQEIDSLRQDRAAIVTNVVLNAAMKLVHSDEMGVLIAKLVRASIIYSRCATFEEVAKLNEPFILEKMPEYHTSSKEEYDQARDDLANASYSFLFDFTSNPYAYVEQLLSKKPISLRSSKAP</sequence>
<dbReference type="EMBL" id="BQNB010017780">
    <property type="protein sequence ID" value="GJT67135.1"/>
    <property type="molecule type" value="Genomic_DNA"/>
</dbReference>
<protein>
    <submittedName>
        <fullName evidence="2">Uncharacterized protein</fullName>
    </submittedName>
</protein>
<name>A0ABQ5FV10_9ASTR</name>
<accession>A0ABQ5FV10</accession>
<reference evidence="2" key="2">
    <citation type="submission" date="2022-01" db="EMBL/GenBank/DDBJ databases">
        <authorList>
            <person name="Yamashiro T."/>
            <person name="Shiraishi A."/>
            <person name="Satake H."/>
            <person name="Nakayama K."/>
        </authorList>
    </citation>
    <scope>NUCLEOTIDE SEQUENCE</scope>
</reference>
<keyword evidence="3" id="KW-1185">Reference proteome</keyword>
<dbReference type="Proteomes" id="UP001151760">
    <property type="component" value="Unassembled WGS sequence"/>
</dbReference>
<reference evidence="2" key="1">
    <citation type="journal article" date="2022" name="Int. J. Mol. Sci.">
        <title>Draft Genome of Tanacetum Coccineum: Genomic Comparison of Closely Related Tanacetum-Family Plants.</title>
        <authorList>
            <person name="Yamashiro T."/>
            <person name="Shiraishi A."/>
            <person name="Nakayama K."/>
            <person name="Satake H."/>
        </authorList>
    </citation>
    <scope>NUCLEOTIDE SEQUENCE</scope>
</reference>
<evidence type="ECO:0000256" key="1">
    <source>
        <dbReference type="SAM" id="Coils"/>
    </source>
</evidence>
<gene>
    <name evidence="2" type="ORF">Tco_1018615</name>
</gene>
<evidence type="ECO:0000313" key="2">
    <source>
        <dbReference type="EMBL" id="GJT67135.1"/>
    </source>
</evidence>
<evidence type="ECO:0000313" key="3">
    <source>
        <dbReference type="Proteomes" id="UP001151760"/>
    </source>
</evidence>
<comment type="caution">
    <text evidence="2">The sequence shown here is derived from an EMBL/GenBank/DDBJ whole genome shotgun (WGS) entry which is preliminary data.</text>
</comment>
<keyword evidence="1" id="KW-0175">Coiled coil</keyword>
<feature type="coiled-coil region" evidence="1">
    <location>
        <begin position="297"/>
        <end position="338"/>
    </location>
</feature>
<organism evidence="2 3">
    <name type="scientific">Tanacetum coccineum</name>
    <dbReference type="NCBI Taxonomy" id="301880"/>
    <lineage>
        <taxon>Eukaryota</taxon>
        <taxon>Viridiplantae</taxon>
        <taxon>Streptophyta</taxon>
        <taxon>Embryophyta</taxon>
        <taxon>Tracheophyta</taxon>
        <taxon>Spermatophyta</taxon>
        <taxon>Magnoliopsida</taxon>
        <taxon>eudicotyledons</taxon>
        <taxon>Gunneridae</taxon>
        <taxon>Pentapetalae</taxon>
        <taxon>asterids</taxon>
        <taxon>campanulids</taxon>
        <taxon>Asterales</taxon>
        <taxon>Asteraceae</taxon>
        <taxon>Asteroideae</taxon>
        <taxon>Anthemideae</taxon>
        <taxon>Anthemidinae</taxon>
        <taxon>Tanacetum</taxon>
    </lineage>
</organism>
<proteinExistence type="predicted"/>